<dbReference type="AlphaFoldDB" id="A0A0D0CTY7"/>
<dbReference type="SUPFAM" id="SSF55347">
    <property type="entry name" value="Glyceraldehyde-3-phosphate dehydrogenase-like, C-terminal domain"/>
    <property type="match status" value="1"/>
</dbReference>
<dbReference type="HOGENOM" id="CLU_052304_0_0_1"/>
<dbReference type="PANTHER" id="PTHR43377">
    <property type="entry name" value="BILIVERDIN REDUCTASE A"/>
    <property type="match status" value="1"/>
</dbReference>
<dbReference type="InterPro" id="IPR004104">
    <property type="entry name" value="Gfo/Idh/MocA-like_OxRdtase_C"/>
</dbReference>
<gene>
    <name evidence="3" type="ORF">GYMLUDRAFT_41216</name>
</gene>
<dbReference type="InterPro" id="IPR051450">
    <property type="entry name" value="Gfo/Idh/MocA_Oxidoreductases"/>
</dbReference>
<dbReference type="PANTHER" id="PTHR43377:SF2">
    <property type="entry name" value="BINDING ROSSMANN FOLD OXIDOREDUCTASE, PUTATIVE (AFU_ORTHOLOGUE AFUA_4G00560)-RELATED"/>
    <property type="match status" value="1"/>
</dbReference>
<dbReference type="SUPFAM" id="SSF51735">
    <property type="entry name" value="NAD(P)-binding Rossmann-fold domains"/>
    <property type="match status" value="1"/>
</dbReference>
<dbReference type="Pfam" id="PF02894">
    <property type="entry name" value="GFO_IDH_MocA_C"/>
    <property type="match status" value="1"/>
</dbReference>
<feature type="domain" description="Gfo/Idh/MocA-like oxidoreductase C-terminal" evidence="2">
    <location>
        <begin position="149"/>
        <end position="350"/>
    </location>
</feature>
<dbReference type="Gene3D" id="3.30.360.10">
    <property type="entry name" value="Dihydrodipicolinate Reductase, domain 2"/>
    <property type="match status" value="1"/>
</dbReference>
<name>A0A0D0CTY7_9AGAR</name>
<protein>
    <submittedName>
        <fullName evidence="3">Unplaced genomic scaffold GYMLUscaffold_17, whole genome shotgun sequence</fullName>
    </submittedName>
</protein>
<sequence length="464" mass="50684">MASSSKPLGGRVAIVGTGSRAAMFIRGIVERSATSVVVAFCEPNSVRANYYNDLLSELGAQTVPVYKPASFKEMLEKEQVETVVITCIDALHHEYIVPALEAGVRVLTEKPMTTDIEKCKAILQTVERTGRHLTVTFNYRYNPVHELVKRTIAQGKIGEVLSIHFEWLLDTVHGADYFRRWHRLKSSSGGLMVHKSGHHFDLVNWWIDSSPVTVAGMGRLAFYGAENGKKHGWVPEGPGSVYERARGSEAAKKDPFALHLSNDPSFVELYEKAEGEDGYYRDQSVFASATSDKPISIEDDMALLVQYRSGATMTYHLTAYSPWEGYHVMFNGSRGRLELNVCESEYRSPVTAKDDDINGKGGLIHGTGSLPHVGPTSVTLHPLWEKPVMLDIEVDHGSHGGGDRRMLSVLFGPTAGEAVDSGDASKQGADEKDGARALAIGLAANESFKSGKFVQISSLGLGDL</sequence>
<dbReference type="InterPro" id="IPR036291">
    <property type="entry name" value="NAD(P)-bd_dom_sf"/>
</dbReference>
<dbReference type="EMBL" id="KN834765">
    <property type="protein sequence ID" value="KIK62937.1"/>
    <property type="molecule type" value="Genomic_DNA"/>
</dbReference>
<evidence type="ECO:0000313" key="4">
    <source>
        <dbReference type="Proteomes" id="UP000053593"/>
    </source>
</evidence>
<dbReference type="Pfam" id="PF01408">
    <property type="entry name" value="GFO_IDH_MocA"/>
    <property type="match status" value="1"/>
</dbReference>
<evidence type="ECO:0000259" key="1">
    <source>
        <dbReference type="Pfam" id="PF01408"/>
    </source>
</evidence>
<organism evidence="3 4">
    <name type="scientific">Collybiopsis luxurians FD-317 M1</name>
    <dbReference type="NCBI Taxonomy" id="944289"/>
    <lineage>
        <taxon>Eukaryota</taxon>
        <taxon>Fungi</taxon>
        <taxon>Dikarya</taxon>
        <taxon>Basidiomycota</taxon>
        <taxon>Agaricomycotina</taxon>
        <taxon>Agaricomycetes</taxon>
        <taxon>Agaricomycetidae</taxon>
        <taxon>Agaricales</taxon>
        <taxon>Marasmiineae</taxon>
        <taxon>Omphalotaceae</taxon>
        <taxon>Collybiopsis</taxon>
        <taxon>Collybiopsis luxurians</taxon>
    </lineage>
</organism>
<dbReference type="Gene3D" id="3.40.50.720">
    <property type="entry name" value="NAD(P)-binding Rossmann-like Domain"/>
    <property type="match status" value="1"/>
</dbReference>
<dbReference type="OrthoDB" id="408743at2759"/>
<evidence type="ECO:0000259" key="2">
    <source>
        <dbReference type="Pfam" id="PF02894"/>
    </source>
</evidence>
<evidence type="ECO:0000313" key="3">
    <source>
        <dbReference type="EMBL" id="KIK62937.1"/>
    </source>
</evidence>
<dbReference type="Proteomes" id="UP000053593">
    <property type="component" value="Unassembled WGS sequence"/>
</dbReference>
<dbReference type="GO" id="GO:0000166">
    <property type="term" value="F:nucleotide binding"/>
    <property type="evidence" value="ECO:0007669"/>
    <property type="project" value="InterPro"/>
</dbReference>
<reference evidence="3 4" key="1">
    <citation type="submission" date="2014-04" db="EMBL/GenBank/DDBJ databases">
        <title>Evolutionary Origins and Diversification of the Mycorrhizal Mutualists.</title>
        <authorList>
            <consortium name="DOE Joint Genome Institute"/>
            <consortium name="Mycorrhizal Genomics Consortium"/>
            <person name="Kohler A."/>
            <person name="Kuo A."/>
            <person name="Nagy L.G."/>
            <person name="Floudas D."/>
            <person name="Copeland A."/>
            <person name="Barry K.W."/>
            <person name="Cichocki N."/>
            <person name="Veneault-Fourrey C."/>
            <person name="LaButti K."/>
            <person name="Lindquist E.A."/>
            <person name="Lipzen A."/>
            <person name="Lundell T."/>
            <person name="Morin E."/>
            <person name="Murat C."/>
            <person name="Riley R."/>
            <person name="Ohm R."/>
            <person name="Sun H."/>
            <person name="Tunlid A."/>
            <person name="Henrissat B."/>
            <person name="Grigoriev I.V."/>
            <person name="Hibbett D.S."/>
            <person name="Martin F."/>
        </authorList>
    </citation>
    <scope>NUCLEOTIDE SEQUENCE [LARGE SCALE GENOMIC DNA]</scope>
    <source>
        <strain evidence="3 4">FD-317 M1</strain>
    </source>
</reference>
<keyword evidence="4" id="KW-1185">Reference proteome</keyword>
<dbReference type="InterPro" id="IPR000683">
    <property type="entry name" value="Gfo/Idh/MocA-like_OxRdtase_N"/>
</dbReference>
<accession>A0A0D0CTY7</accession>
<feature type="domain" description="Gfo/Idh/MocA-like oxidoreductase N-terminal" evidence="1">
    <location>
        <begin position="11"/>
        <end position="137"/>
    </location>
</feature>
<proteinExistence type="predicted"/>